<dbReference type="Proteomes" id="UP001523230">
    <property type="component" value="Unassembled WGS sequence"/>
</dbReference>
<feature type="domain" description="N-acetyltransferase" evidence="1">
    <location>
        <begin position="18"/>
        <end position="180"/>
    </location>
</feature>
<evidence type="ECO:0000313" key="3">
    <source>
        <dbReference type="Proteomes" id="UP001523230"/>
    </source>
</evidence>
<dbReference type="PROSITE" id="PS51186">
    <property type="entry name" value="GNAT"/>
    <property type="match status" value="1"/>
</dbReference>
<dbReference type="EMBL" id="QFDM01000002">
    <property type="protein sequence ID" value="MCM2466257.1"/>
    <property type="molecule type" value="Genomic_DNA"/>
</dbReference>
<reference evidence="2 3" key="1">
    <citation type="submission" date="2018-05" db="EMBL/GenBank/DDBJ databases">
        <title>Isolation and characterization of genus Methanoculleus species and their viruses from deep sea marine sediment offshore southwestern Taiwan.</title>
        <authorList>
            <person name="Wei W.-H."/>
            <person name="Chen W.-C."/>
            <person name="Lai M.-C."/>
            <person name="Chen S.-C."/>
        </authorList>
    </citation>
    <scope>NUCLEOTIDE SEQUENCE [LARGE SCALE GENOMIC DNA]</scope>
    <source>
        <strain evidence="2 3">CWC-02</strain>
    </source>
</reference>
<evidence type="ECO:0000313" key="2">
    <source>
        <dbReference type="EMBL" id="MCM2466257.1"/>
    </source>
</evidence>
<accession>A0ABD4TC26</accession>
<dbReference type="Pfam" id="PF13302">
    <property type="entry name" value="Acetyltransf_3"/>
    <property type="match status" value="1"/>
</dbReference>
<dbReference type="Gene3D" id="3.40.630.30">
    <property type="match status" value="1"/>
</dbReference>
<gene>
    <name evidence="2" type="ORF">DIC75_08005</name>
</gene>
<dbReference type="PANTHER" id="PTHR43792">
    <property type="entry name" value="GNAT FAMILY, PUTATIVE (AFU_ORTHOLOGUE AFUA_3G00765)-RELATED-RELATED"/>
    <property type="match status" value="1"/>
</dbReference>
<dbReference type="AlphaFoldDB" id="A0ABD4TC26"/>
<dbReference type="PANTHER" id="PTHR43792:SF13">
    <property type="entry name" value="ACETYLTRANSFERASE"/>
    <property type="match status" value="1"/>
</dbReference>
<keyword evidence="3" id="KW-1185">Reference proteome</keyword>
<dbReference type="InterPro" id="IPR000182">
    <property type="entry name" value="GNAT_dom"/>
</dbReference>
<sequence>MKTIYIRTERLDLIPATLEILESDRDDRQKLARLLSAAVPGSWPPPLLDDETLGAFIQMVSEKGDPLFAAWYWVRDDPRDGERVLVGSGGVASSPVPGTVLIGYSVLEEFQCRGYATEAVRHLIPAIFSLPGVRRIVATTYPDLFGSIRVLEKNGFVHAGEAPAGEGFEEGTVVYVREKPEAPFRS</sequence>
<protein>
    <submittedName>
        <fullName evidence="2">N-acetyltransferase</fullName>
    </submittedName>
</protein>
<dbReference type="InterPro" id="IPR051531">
    <property type="entry name" value="N-acetyltransferase"/>
</dbReference>
<dbReference type="SUPFAM" id="SSF55729">
    <property type="entry name" value="Acyl-CoA N-acyltransferases (Nat)"/>
    <property type="match status" value="1"/>
</dbReference>
<organism evidence="2 3">
    <name type="scientific">Methanoculleus oceani</name>
    <dbReference type="NCBI Taxonomy" id="2184756"/>
    <lineage>
        <taxon>Archaea</taxon>
        <taxon>Methanobacteriati</taxon>
        <taxon>Methanobacteriota</taxon>
        <taxon>Stenosarchaea group</taxon>
        <taxon>Methanomicrobia</taxon>
        <taxon>Methanomicrobiales</taxon>
        <taxon>Methanomicrobiaceae</taxon>
        <taxon>Methanoculleus</taxon>
    </lineage>
</organism>
<name>A0ABD4TC26_9EURY</name>
<evidence type="ECO:0000259" key="1">
    <source>
        <dbReference type="PROSITE" id="PS51186"/>
    </source>
</evidence>
<comment type="caution">
    <text evidence="2">The sequence shown here is derived from an EMBL/GenBank/DDBJ whole genome shotgun (WGS) entry which is preliminary data.</text>
</comment>
<proteinExistence type="predicted"/>
<dbReference type="InterPro" id="IPR016181">
    <property type="entry name" value="Acyl_CoA_acyltransferase"/>
</dbReference>
<dbReference type="RefSeq" id="WP_250987518.1">
    <property type="nucleotide sequence ID" value="NZ_QFDM01000002.1"/>
</dbReference>